<evidence type="ECO:0000256" key="3">
    <source>
        <dbReference type="SAM" id="SignalP"/>
    </source>
</evidence>
<dbReference type="InterPro" id="IPR017996">
    <property type="entry name" value="MRJP/yellow-related"/>
</dbReference>
<reference evidence="4 5" key="1">
    <citation type="submission" date="2019-03" db="EMBL/GenBank/DDBJ databases">
        <title>The complete genome sequence of Swingsia samuiensis NBRC107927(T).</title>
        <authorList>
            <person name="Chua K.-O."/>
            <person name="Chan K.-G."/>
            <person name="See-Too W.-S."/>
        </authorList>
    </citation>
    <scope>NUCLEOTIDE SEQUENCE [LARGE SCALE GENOMIC DNA]</scope>
    <source>
        <strain evidence="4 5">AH83</strain>
    </source>
</reference>
<dbReference type="KEGG" id="ssam:E3D00_08330"/>
<dbReference type="Proteomes" id="UP000316313">
    <property type="component" value="Chromosome"/>
</dbReference>
<keyword evidence="2" id="KW-0964">Secreted</keyword>
<dbReference type="EMBL" id="CP038141">
    <property type="protein sequence ID" value="QDH17567.1"/>
    <property type="molecule type" value="Genomic_DNA"/>
</dbReference>
<keyword evidence="3" id="KW-0732">Signal</keyword>
<dbReference type="SUPFAM" id="SSF101908">
    <property type="entry name" value="Putative isomerase YbhE"/>
    <property type="match status" value="1"/>
</dbReference>
<comment type="subcellular location">
    <subcellularLocation>
        <location evidence="1">Secreted</location>
    </subcellularLocation>
</comment>
<dbReference type="RefSeq" id="WP_141461637.1">
    <property type="nucleotide sequence ID" value="NZ_CP038141.1"/>
</dbReference>
<sequence>MNNRFLYSILSALFGIICTSPAFAEHPWKDAPQQAKIVADTPFPGIKTSSLIELSASRLLALTETGAPVVLNPETGTVSSLVPSHKPNNIPALSTLTYDQTYVWGITAKAPFQLLKLSKTGQLIQTISLEESIQKNSHLTAVAISQNFAFIADEGNPALIALSLETRKSNRFLSYDISLKGHRPLLQNHSLHTGKDNLPVSGGNIRYLALSPHSHWLFYAAASGPLYRIDTTLLTDPNFTPVEQLDGIVQWRDTPSLGGISLSNQNLFFFSDITNGALLAFGPERTPLIMLHDPRFINAGALTPTENNQVMVFTTEANVPHILKIALPSTSVIMQKL</sequence>
<feature type="signal peptide" evidence="3">
    <location>
        <begin position="1"/>
        <end position="24"/>
    </location>
</feature>
<feature type="chain" id="PRO_5021347473" evidence="3">
    <location>
        <begin position="25"/>
        <end position="337"/>
    </location>
</feature>
<proteinExistence type="predicted"/>
<dbReference type="Gene3D" id="2.120.10.30">
    <property type="entry name" value="TolB, C-terminal domain"/>
    <property type="match status" value="1"/>
</dbReference>
<dbReference type="OrthoDB" id="9797664at2"/>
<dbReference type="InterPro" id="IPR011042">
    <property type="entry name" value="6-blade_b-propeller_TolB-like"/>
</dbReference>
<evidence type="ECO:0000313" key="5">
    <source>
        <dbReference type="Proteomes" id="UP000316313"/>
    </source>
</evidence>
<evidence type="ECO:0000313" key="4">
    <source>
        <dbReference type="EMBL" id="QDH17567.1"/>
    </source>
</evidence>
<gene>
    <name evidence="4" type="ORF">E3D00_08330</name>
</gene>
<keyword evidence="5" id="KW-1185">Reference proteome</keyword>
<name>A0A4Y6UMI7_9PROT</name>
<accession>A0A4Y6UMI7</accession>
<dbReference type="Pfam" id="PF03022">
    <property type="entry name" value="MRJP"/>
    <property type="match status" value="1"/>
</dbReference>
<evidence type="ECO:0000256" key="2">
    <source>
        <dbReference type="ARBA" id="ARBA00022525"/>
    </source>
</evidence>
<evidence type="ECO:0000256" key="1">
    <source>
        <dbReference type="ARBA" id="ARBA00004613"/>
    </source>
</evidence>
<protein>
    <submittedName>
        <fullName evidence="4">Uncharacterized protein</fullName>
    </submittedName>
</protein>
<dbReference type="AlphaFoldDB" id="A0A4Y6UMI7"/>
<dbReference type="GO" id="GO:0005576">
    <property type="term" value="C:extracellular region"/>
    <property type="evidence" value="ECO:0007669"/>
    <property type="project" value="UniProtKB-SubCell"/>
</dbReference>
<organism evidence="4 5">
    <name type="scientific">Swingsia samuiensis</name>
    <dbReference type="NCBI Taxonomy" id="1293412"/>
    <lineage>
        <taxon>Bacteria</taxon>
        <taxon>Pseudomonadati</taxon>
        <taxon>Pseudomonadota</taxon>
        <taxon>Alphaproteobacteria</taxon>
        <taxon>Acetobacterales</taxon>
        <taxon>Acetobacteraceae</taxon>
        <taxon>Swingsia</taxon>
    </lineage>
</organism>